<keyword evidence="6 13" id="KW-0812">Transmembrane</keyword>
<evidence type="ECO:0000256" key="10">
    <source>
        <dbReference type="ARBA" id="ARBA00023209"/>
    </source>
</evidence>
<dbReference type="CDD" id="cd07991">
    <property type="entry name" value="LPLAT_LPCAT1-like"/>
    <property type="match status" value="1"/>
</dbReference>
<feature type="transmembrane region" description="Helical" evidence="13">
    <location>
        <begin position="216"/>
        <end position="235"/>
    </location>
</feature>
<evidence type="ECO:0000313" key="16">
    <source>
        <dbReference type="Proteomes" id="UP000239899"/>
    </source>
</evidence>
<evidence type="ECO:0000256" key="1">
    <source>
        <dbReference type="ARBA" id="ARBA00004370"/>
    </source>
</evidence>
<keyword evidence="11" id="KW-1208">Phospholipid metabolism</keyword>
<dbReference type="Pfam" id="PF01553">
    <property type="entry name" value="Acyltransferase"/>
    <property type="match status" value="1"/>
</dbReference>
<evidence type="ECO:0000256" key="11">
    <source>
        <dbReference type="ARBA" id="ARBA00023264"/>
    </source>
</evidence>
<gene>
    <name evidence="15" type="ORF">C2E21_0650</name>
</gene>
<feature type="transmembrane region" description="Helical" evidence="13">
    <location>
        <begin position="178"/>
        <end position="196"/>
    </location>
</feature>
<dbReference type="SUPFAM" id="SSF69593">
    <property type="entry name" value="Glycerol-3-phosphate (1)-acyltransferase"/>
    <property type="match status" value="1"/>
</dbReference>
<proteinExistence type="inferred from homology"/>
<dbReference type="GO" id="GO:0005783">
    <property type="term" value="C:endoplasmic reticulum"/>
    <property type="evidence" value="ECO:0007669"/>
    <property type="project" value="TreeGrafter"/>
</dbReference>
<evidence type="ECO:0000256" key="9">
    <source>
        <dbReference type="ARBA" id="ARBA00023136"/>
    </source>
</evidence>
<keyword evidence="16" id="KW-1185">Reference proteome</keyword>
<evidence type="ECO:0000256" key="6">
    <source>
        <dbReference type="ARBA" id="ARBA00022692"/>
    </source>
</evidence>
<dbReference type="InterPro" id="IPR045252">
    <property type="entry name" value="LPCAT1-like"/>
</dbReference>
<comment type="subcellular location">
    <subcellularLocation>
        <location evidence="1">Membrane</location>
    </subcellularLocation>
</comment>
<keyword evidence="8" id="KW-0443">Lipid metabolism</keyword>
<evidence type="ECO:0000256" key="12">
    <source>
        <dbReference type="ARBA" id="ARBA00023315"/>
    </source>
</evidence>
<protein>
    <submittedName>
        <fullName evidence="15">Glycerol-3-phosphate acyltransferase 3-like</fullName>
    </submittedName>
</protein>
<evidence type="ECO:0000256" key="13">
    <source>
        <dbReference type="SAM" id="Phobius"/>
    </source>
</evidence>
<dbReference type="GO" id="GO:0004366">
    <property type="term" value="F:glycerol-3-phosphate O-acyltransferase activity"/>
    <property type="evidence" value="ECO:0007669"/>
    <property type="project" value="TreeGrafter"/>
</dbReference>
<evidence type="ECO:0000256" key="3">
    <source>
        <dbReference type="ARBA" id="ARBA00008655"/>
    </source>
</evidence>
<dbReference type="PANTHER" id="PTHR23063">
    <property type="entry name" value="PHOSPHOLIPID ACYLTRANSFERASE"/>
    <property type="match status" value="1"/>
</dbReference>
<dbReference type="InterPro" id="IPR002123">
    <property type="entry name" value="Plipid/glycerol_acylTrfase"/>
</dbReference>
<keyword evidence="9 13" id="KW-0472">Membrane</keyword>
<dbReference type="GO" id="GO:0008654">
    <property type="term" value="P:phospholipid biosynthetic process"/>
    <property type="evidence" value="ECO:0007669"/>
    <property type="project" value="UniProtKB-KW"/>
</dbReference>
<dbReference type="Proteomes" id="UP000239899">
    <property type="component" value="Unassembled WGS sequence"/>
</dbReference>
<dbReference type="STRING" id="3076.A0A2P6U551"/>
<dbReference type="AlphaFoldDB" id="A0A2P6U551"/>
<feature type="domain" description="Phospholipid/glycerol acyltransferase" evidence="14">
    <location>
        <begin position="207"/>
        <end position="318"/>
    </location>
</feature>
<comment type="caution">
    <text evidence="15">The sequence shown here is derived from an EMBL/GenBank/DDBJ whole genome shotgun (WGS) entry which is preliminary data.</text>
</comment>
<evidence type="ECO:0000256" key="2">
    <source>
        <dbReference type="ARBA" id="ARBA00005189"/>
    </source>
</evidence>
<evidence type="ECO:0000256" key="4">
    <source>
        <dbReference type="ARBA" id="ARBA00022516"/>
    </source>
</evidence>
<dbReference type="GO" id="GO:0016020">
    <property type="term" value="C:membrane"/>
    <property type="evidence" value="ECO:0007669"/>
    <property type="project" value="UniProtKB-SubCell"/>
</dbReference>
<name>A0A2P6U551_CHLSO</name>
<evidence type="ECO:0000256" key="5">
    <source>
        <dbReference type="ARBA" id="ARBA00022679"/>
    </source>
</evidence>
<evidence type="ECO:0000256" key="8">
    <source>
        <dbReference type="ARBA" id="ARBA00023098"/>
    </source>
</evidence>
<reference evidence="15 16" key="1">
    <citation type="journal article" date="2018" name="Plant J.">
        <title>Genome sequences of Chlorella sorokiniana UTEX 1602 and Micractinium conductrix SAG 241.80: implications to maltose excretion by a green alga.</title>
        <authorList>
            <person name="Arriola M.B."/>
            <person name="Velmurugan N."/>
            <person name="Zhang Y."/>
            <person name="Plunkett M.H."/>
            <person name="Hondzo H."/>
            <person name="Barney B.M."/>
        </authorList>
    </citation>
    <scope>NUCLEOTIDE SEQUENCE [LARGE SCALE GENOMIC DNA]</scope>
    <source>
        <strain evidence="16">UTEX 1602</strain>
    </source>
</reference>
<keyword evidence="10" id="KW-0594">Phospholipid biosynthesis</keyword>
<dbReference type="GO" id="GO:0019432">
    <property type="term" value="P:triglyceride biosynthetic process"/>
    <property type="evidence" value="ECO:0007669"/>
    <property type="project" value="TreeGrafter"/>
</dbReference>
<evidence type="ECO:0000259" key="14">
    <source>
        <dbReference type="SMART" id="SM00563"/>
    </source>
</evidence>
<comment type="similarity">
    <text evidence="3">Belongs to the 1-acyl-sn-glycerol-3-phosphate acyltransferase family.</text>
</comment>
<feature type="transmembrane region" description="Helical" evidence="13">
    <location>
        <begin position="145"/>
        <end position="166"/>
    </location>
</feature>
<sequence length="433" mass="48439">MTRQTSFQTPAGGPGALERCGSLQGYGSGLRSLKNKTFSRGDLSTFGAEQELQHDGTAAASDMQREVEDAVVSAERGAGAHSNLMRDILDISSPLNDAAAALVDDSFLRCFKTLPDEPWNWNIYLYPLWAVGVVVRNCILFPLRLIILLLGFLVFVAGFAAVGAVVKGHRKQQAERRLVQFLCQVFVVSWTGVIRYHGPRPVPAPGRVWVANHSSMIDFAVLGAYSPFAAIMQLHPGWVGMLQRRYLSALGCLWFNRTEAKDRTLVARRMREHVHDPNSTPLLIFPEGTCVNNEYVVMFKRGAFDLDATVCPIAIKYNKIFVDAFWNSKRQSFSAHLVKLMCSWALVCDVWFLEPQSRRPEETAQQFAERVQRMIADKARLRVAPWDGYLKYYNLGDKHPDLIEKQRRVYSDAIKAFADPQPAARGGGSKGGK</sequence>
<dbReference type="PANTHER" id="PTHR23063:SF2">
    <property type="entry name" value="GLYCEROL-3-PHOSPHATE ACYLTRANSFERASE 4, ISOFORM D-RELATED"/>
    <property type="match status" value="1"/>
</dbReference>
<dbReference type="EMBL" id="LHPG02000001">
    <property type="protein sequence ID" value="PRW61402.1"/>
    <property type="molecule type" value="Genomic_DNA"/>
</dbReference>
<organism evidence="15 16">
    <name type="scientific">Chlorella sorokiniana</name>
    <name type="common">Freshwater green alga</name>
    <dbReference type="NCBI Taxonomy" id="3076"/>
    <lineage>
        <taxon>Eukaryota</taxon>
        <taxon>Viridiplantae</taxon>
        <taxon>Chlorophyta</taxon>
        <taxon>core chlorophytes</taxon>
        <taxon>Trebouxiophyceae</taxon>
        <taxon>Chlorellales</taxon>
        <taxon>Chlorellaceae</taxon>
        <taxon>Chlorella clade</taxon>
        <taxon>Chlorella</taxon>
    </lineage>
</organism>
<dbReference type="SMART" id="SM00563">
    <property type="entry name" value="PlsC"/>
    <property type="match status" value="1"/>
</dbReference>
<dbReference type="OrthoDB" id="10051137at2759"/>
<keyword evidence="5" id="KW-0808">Transferase</keyword>
<accession>A0A2P6U551</accession>
<keyword evidence="4" id="KW-0444">Lipid biosynthesis</keyword>
<comment type="pathway">
    <text evidence="2">Lipid metabolism.</text>
</comment>
<keyword evidence="7 13" id="KW-1133">Transmembrane helix</keyword>
<evidence type="ECO:0000256" key="7">
    <source>
        <dbReference type="ARBA" id="ARBA00022989"/>
    </source>
</evidence>
<keyword evidence="12" id="KW-0012">Acyltransferase</keyword>
<evidence type="ECO:0000313" key="15">
    <source>
        <dbReference type="EMBL" id="PRW61402.1"/>
    </source>
</evidence>